<feature type="domain" description="SKI-interacting protein SKIP SNW" evidence="3">
    <location>
        <begin position="126"/>
        <end position="279"/>
    </location>
</feature>
<accession>A0A976QTP9</accession>
<feature type="region of interest" description="Disordered" evidence="2">
    <location>
        <begin position="156"/>
        <end position="177"/>
    </location>
</feature>
<dbReference type="OrthoDB" id="666364at2759"/>
<evidence type="ECO:0000313" key="5">
    <source>
        <dbReference type="Proteomes" id="UP000244803"/>
    </source>
</evidence>
<dbReference type="InterPro" id="IPR017862">
    <property type="entry name" value="SKI-int_prot_SKIP"/>
</dbReference>
<feature type="region of interest" description="Disordered" evidence="2">
    <location>
        <begin position="277"/>
        <end position="377"/>
    </location>
</feature>
<evidence type="ECO:0000259" key="3">
    <source>
        <dbReference type="Pfam" id="PF02731"/>
    </source>
</evidence>
<gene>
    <name evidence="4" type="ORF">MACJ_001395</name>
</gene>
<dbReference type="GO" id="GO:0000398">
    <property type="term" value="P:mRNA splicing, via spliceosome"/>
    <property type="evidence" value="ECO:0007669"/>
    <property type="project" value="InterPro"/>
</dbReference>
<protein>
    <submittedName>
        <fullName evidence="4">Chromatin-binding protein</fullName>
    </submittedName>
</protein>
<dbReference type="PANTHER" id="PTHR12096">
    <property type="entry name" value="NUCLEAR PROTEIN SKIP-RELATED"/>
    <property type="match status" value="1"/>
</dbReference>
<dbReference type="GO" id="GO:0005681">
    <property type="term" value="C:spliceosomal complex"/>
    <property type="evidence" value="ECO:0007669"/>
    <property type="project" value="InterPro"/>
</dbReference>
<reference evidence="4" key="1">
    <citation type="submission" date="2022-07" db="EMBL/GenBank/DDBJ databases">
        <title>Evaluation of T. orientalis genome assembly methods using nanopore sequencing and analysis of variation between genomes.</title>
        <authorList>
            <person name="Yam J."/>
            <person name="Micallef M.L."/>
            <person name="Liu M."/>
            <person name="Djordjevic S.P."/>
            <person name="Bogema D.R."/>
            <person name="Jenkins C."/>
        </authorList>
    </citation>
    <scope>NUCLEOTIDE SEQUENCE</scope>
    <source>
        <strain evidence="4">Fish Creek</strain>
    </source>
</reference>
<evidence type="ECO:0000256" key="1">
    <source>
        <dbReference type="ARBA" id="ARBA00010197"/>
    </source>
</evidence>
<dbReference type="Pfam" id="PF02731">
    <property type="entry name" value="SKIP_SNW"/>
    <property type="match status" value="1"/>
</dbReference>
<dbReference type="Proteomes" id="UP000244803">
    <property type="component" value="Chromosome 2"/>
</dbReference>
<feature type="compositionally biased region" description="Basic and acidic residues" evidence="2">
    <location>
        <begin position="359"/>
        <end position="377"/>
    </location>
</feature>
<feature type="compositionally biased region" description="Basic and acidic residues" evidence="2">
    <location>
        <begin position="325"/>
        <end position="349"/>
    </location>
</feature>
<sequence>MSEYTRKRTSLLVKPQWDAVAKHDSKGSFSLVESSSLNNNNGTTLALQFDDQGKPRYDQVITQNMRKGKIAYTRPSDQKEKNFTSDQLMRPSDDTVQENLAKTKEALQLALSSKNTQMVQKSESEIFRYTPNQKSEVGQRLIKMTTRVVDPLEPSNIRHKKMPANPPSPPAAVLHSPPRKLTKEDQMNWKIPPCVSNWKNQKGYTLPIDKRVQADGRRLREVVINDKFASLSESLFIAERTAREEVRMRNEIIREEKLKEAKKREDELRELAAKAREERHQLYAQSKSKDSDSGSKHDVDEDDSTRSGHRSERKHRRHSDDEDERDHRRESRHDREDRKHRRDRDDRDGRRHSRHGRRDRSSSRHSSDRTDDTDEERRELLKIEAERRRELEREWRLEKGIKKRKTGERDVSEKIALGQAKPTKITDLYDARLLQGDAGMSSGFDGGDDEGYNVYDKPLFADRSTANIYQHSKERFTKSTGGMNVACFANADRGVQRNTPVEFVKDPDPFGFEKLLQKAKKT</sequence>
<comment type="similarity">
    <text evidence="1">Belongs to the SNW family.</text>
</comment>
<dbReference type="AlphaFoldDB" id="A0A976QTP9"/>
<dbReference type="InterPro" id="IPR004015">
    <property type="entry name" value="SKI-int_prot_SKIP_SNW-dom"/>
</dbReference>
<evidence type="ECO:0000256" key="2">
    <source>
        <dbReference type="SAM" id="MobiDB-lite"/>
    </source>
</evidence>
<organism evidence="4 5">
    <name type="scientific">Theileria orientalis</name>
    <dbReference type="NCBI Taxonomy" id="68886"/>
    <lineage>
        <taxon>Eukaryota</taxon>
        <taxon>Sar</taxon>
        <taxon>Alveolata</taxon>
        <taxon>Apicomplexa</taxon>
        <taxon>Aconoidasida</taxon>
        <taxon>Piroplasmida</taxon>
        <taxon>Theileriidae</taxon>
        <taxon>Theileria</taxon>
    </lineage>
</organism>
<evidence type="ECO:0000313" key="4">
    <source>
        <dbReference type="EMBL" id="UKJ90462.2"/>
    </source>
</evidence>
<feature type="compositionally biased region" description="Basic and acidic residues" evidence="2">
    <location>
        <begin position="277"/>
        <end position="310"/>
    </location>
</feature>
<proteinExistence type="inferred from homology"/>
<dbReference type="EMBL" id="CP056068">
    <property type="protein sequence ID" value="UKJ90462.2"/>
    <property type="molecule type" value="Genomic_DNA"/>
</dbReference>
<name>A0A976QTP9_THEOR</name>